<reference evidence="1 2" key="1">
    <citation type="journal article" date="2022" name="Genome Biol. Evol.">
        <title>The Spruce Budworm Genome: Reconstructing the Evolutionary History of Antifreeze Proteins.</title>
        <authorList>
            <person name="Beliveau C."/>
            <person name="Gagne P."/>
            <person name="Picq S."/>
            <person name="Vernygora O."/>
            <person name="Keeling C.I."/>
            <person name="Pinkney K."/>
            <person name="Doucet D."/>
            <person name="Wen F."/>
            <person name="Johnston J.S."/>
            <person name="Maaroufi H."/>
            <person name="Boyle B."/>
            <person name="Laroche J."/>
            <person name="Dewar K."/>
            <person name="Juretic N."/>
            <person name="Blackburn G."/>
            <person name="Nisole A."/>
            <person name="Brunet B."/>
            <person name="Brandao M."/>
            <person name="Lumley L."/>
            <person name="Duan J."/>
            <person name="Quan G."/>
            <person name="Lucarotti C.J."/>
            <person name="Roe A.D."/>
            <person name="Sperling F.A.H."/>
            <person name="Levesque R.C."/>
            <person name="Cusson M."/>
        </authorList>
    </citation>
    <scope>NUCLEOTIDE SEQUENCE [LARGE SCALE GENOMIC DNA]</scope>
    <source>
        <strain evidence="1">Glfc:IPQL:Cfum</strain>
    </source>
</reference>
<name>A0ACC0JKG5_CHOFU</name>
<proteinExistence type="predicted"/>
<evidence type="ECO:0000313" key="2">
    <source>
        <dbReference type="Proteomes" id="UP001064048"/>
    </source>
</evidence>
<evidence type="ECO:0000313" key="1">
    <source>
        <dbReference type="EMBL" id="KAI8424330.1"/>
    </source>
</evidence>
<organism evidence="1 2">
    <name type="scientific">Choristoneura fumiferana</name>
    <name type="common">Spruce budworm moth</name>
    <name type="synonym">Archips fumiferana</name>
    <dbReference type="NCBI Taxonomy" id="7141"/>
    <lineage>
        <taxon>Eukaryota</taxon>
        <taxon>Metazoa</taxon>
        <taxon>Ecdysozoa</taxon>
        <taxon>Arthropoda</taxon>
        <taxon>Hexapoda</taxon>
        <taxon>Insecta</taxon>
        <taxon>Pterygota</taxon>
        <taxon>Neoptera</taxon>
        <taxon>Endopterygota</taxon>
        <taxon>Lepidoptera</taxon>
        <taxon>Glossata</taxon>
        <taxon>Ditrysia</taxon>
        <taxon>Tortricoidea</taxon>
        <taxon>Tortricidae</taxon>
        <taxon>Tortricinae</taxon>
        <taxon>Choristoneura</taxon>
    </lineage>
</organism>
<protein>
    <submittedName>
        <fullName evidence="1">Uncharacterized protein</fullName>
    </submittedName>
</protein>
<keyword evidence="2" id="KW-1185">Reference proteome</keyword>
<comment type="caution">
    <text evidence="1">The sequence shown here is derived from an EMBL/GenBank/DDBJ whole genome shotgun (WGS) entry which is preliminary data.</text>
</comment>
<dbReference type="Proteomes" id="UP001064048">
    <property type="component" value="Chromosome 4"/>
</dbReference>
<accession>A0ACC0JKG5</accession>
<gene>
    <name evidence="1" type="ORF">MSG28_002875</name>
</gene>
<sequence>MSLRMQMEKKKAQEEMRRLMTERKKKDVKPTNIDNPLAKYNNLGQLMCLLCSSVVRSENVWQVHLNSKQHKENVEKAKKLKELTNNFTEGKKIKRTSTLSPTEPPEKKLKSILKNSGDVTAVQIPKTNIPNVVSFHDEEIKRAPLKLDLIQPTRGDDAGEQVLDLELKKEDTKKNKQDVEQFNEDEDEIQVDLTCEVLKLCFEKFEVGDIIRQYTGHVYKATSTNQSLLPVPQYIDVFVAVAQLVSDKDVGVANKAIMITSNLPNDAYPKILDEMRIALEYDSSSKCNAFEVIVNISSRSPELLQLSAEHGYLDKLVSELDTDDVLYHLNILELMTRLATTQQGINHIVKHGALKKVGELVTDLPNNPLCGLTTPGYMKFFGVIAHKYPQEIFTKYPVLLNLMFDTIDSQDQATLPIALDTLAFVGSTIEGKLSLAALDIKVRALHCFASLVGVDTGTDAPKTRPIDHRVTLMTREWFRTLSVQPGPMEVLVEICKNPFPDIRSAGFSLLDAVCQHQWGEELVARTAGSGDNISHEISQRATEDVKPNTGENHEAATECEDQQEVKDNQSEVPTPTKDDNEAKIKERIAQCRSIIESLKLELNEEKSKLKTSCSHSESKTSSPRGTQDNVASSQCFPEDPVCTSNLYGSSVDNKLNYDENLMEYEKQLQKYQNTLNMAQIEKKNAIRKQMLAKAYKLKLLEVENQCNIELLRVKQSLQCLEPLQMIVSKWKSSSDDTTYDPNNFVLIPRYPELSANSGSDVNSLKDDCDGVVTDKPDFALETGC</sequence>
<dbReference type="EMBL" id="CM046104">
    <property type="protein sequence ID" value="KAI8424330.1"/>
    <property type="molecule type" value="Genomic_DNA"/>
</dbReference>